<organism evidence="10 11">
    <name type="scientific">Chitinophaga flava</name>
    <dbReference type="NCBI Taxonomy" id="2259036"/>
    <lineage>
        <taxon>Bacteria</taxon>
        <taxon>Pseudomonadati</taxon>
        <taxon>Bacteroidota</taxon>
        <taxon>Chitinophagia</taxon>
        <taxon>Chitinophagales</taxon>
        <taxon>Chitinophagaceae</taxon>
        <taxon>Chitinophaga</taxon>
    </lineage>
</organism>
<comment type="caution">
    <text evidence="10">The sequence shown here is derived from an EMBL/GenBank/DDBJ whole genome shotgun (WGS) entry which is preliminary data.</text>
</comment>
<dbReference type="SUPFAM" id="SSF55545">
    <property type="entry name" value="beta-N-acetylhexosaminidase-like domain"/>
    <property type="match status" value="1"/>
</dbReference>
<dbReference type="CDD" id="cd06563">
    <property type="entry name" value="GH20_chitobiase-like"/>
    <property type="match status" value="1"/>
</dbReference>
<dbReference type="GO" id="GO:0004563">
    <property type="term" value="F:beta-N-acetylhexosaminidase activity"/>
    <property type="evidence" value="ECO:0007669"/>
    <property type="project" value="UniProtKB-EC"/>
</dbReference>
<keyword evidence="7" id="KW-0732">Signal</keyword>
<keyword evidence="11" id="KW-1185">Reference proteome</keyword>
<evidence type="ECO:0000256" key="3">
    <source>
        <dbReference type="ARBA" id="ARBA00012663"/>
    </source>
</evidence>
<dbReference type="InterPro" id="IPR015883">
    <property type="entry name" value="Glyco_hydro_20_cat"/>
</dbReference>
<dbReference type="Pfam" id="PF00728">
    <property type="entry name" value="Glyco_hydro_20"/>
    <property type="match status" value="1"/>
</dbReference>
<reference evidence="10 11" key="1">
    <citation type="submission" date="2018-05" db="EMBL/GenBank/DDBJ databases">
        <title>Chitinophaga sp. K3CV102501T nov., isolated from isolated from a monsoon evergreen broad-leaved forest soil.</title>
        <authorList>
            <person name="Lv Y."/>
        </authorList>
    </citation>
    <scope>NUCLEOTIDE SEQUENCE [LARGE SCALE GENOMIC DNA]</scope>
    <source>
        <strain evidence="10 11">GDMCC 1.1325</strain>
    </source>
</reference>
<evidence type="ECO:0000256" key="4">
    <source>
        <dbReference type="ARBA" id="ARBA00022801"/>
    </source>
</evidence>
<dbReference type="Pfam" id="PF02838">
    <property type="entry name" value="Glyco_hydro_20b"/>
    <property type="match status" value="1"/>
</dbReference>
<evidence type="ECO:0000256" key="1">
    <source>
        <dbReference type="ARBA" id="ARBA00001231"/>
    </source>
</evidence>
<dbReference type="GO" id="GO:0005975">
    <property type="term" value="P:carbohydrate metabolic process"/>
    <property type="evidence" value="ECO:0007669"/>
    <property type="project" value="InterPro"/>
</dbReference>
<sequence length="534" mass="60568">MKTIFLSMLIFACCLQLSAQQACPVIPLPVQYTRAQGELVLNDNIRIEAKDPSLQPLATYLRNELQRTFNIVSPGKGTAKSPVIILQRIKKNDNVDAYTLKITSSAVVIAASGNEGVFNGITTFLQLAATAGTATPRRVGCWNISDAPHYAWRGFMLDESRFFFGKEKVKSILDWMAFYKLNRFHWHLTDAPGWRLEIKKYPLLTTVGGIGNHTDPKAPATFYTQDDIREIVAYAQERFIQVIPEIDMPGHASAANRAYPAFDGGGTEKYPSFTFNPGKEGTYQYLADILKETATLFPAGMIHLGGDEVSFGNKAWDADSGVAHLMKTKGFNNRKQVEDYFFQRMADTVFNLHNKVMAWDEVATATLPVNKSIVCWWRHDKPENLRLALEKGYAVVMCPRLPLYFDFIQDSTHKIGRRWRVGEFNTLKSVYDFSTGNVPAASGHEQQILGIQACLWSETISNPKRLDFLLFPRISALAEAAWTQPASRNFEQYIERLKPQMKLYEQDKLYFYDYFQPSRHVETGKPTDQKSFID</sequence>
<dbReference type="EC" id="3.2.1.52" evidence="3"/>
<comment type="catalytic activity">
    <reaction evidence="1">
        <text>Hydrolysis of terminal non-reducing N-acetyl-D-hexosamine residues in N-acetyl-beta-D-hexosaminides.</text>
        <dbReference type="EC" id="3.2.1.52"/>
    </reaction>
</comment>
<keyword evidence="5" id="KW-0326">Glycosidase</keyword>
<dbReference type="AlphaFoldDB" id="A0A365Y025"/>
<proteinExistence type="inferred from homology"/>
<protein>
    <recommendedName>
        <fullName evidence="3">beta-N-acetylhexosaminidase</fullName>
        <ecNumber evidence="3">3.2.1.52</ecNumber>
    </recommendedName>
</protein>
<dbReference type="RefSeq" id="WP_113614567.1">
    <property type="nucleotide sequence ID" value="NZ_QFFJ01000001.1"/>
</dbReference>
<dbReference type="EMBL" id="QFFJ01000001">
    <property type="protein sequence ID" value="RBL91962.1"/>
    <property type="molecule type" value="Genomic_DNA"/>
</dbReference>
<dbReference type="SUPFAM" id="SSF51445">
    <property type="entry name" value="(Trans)glycosidases"/>
    <property type="match status" value="1"/>
</dbReference>
<name>A0A365Y025_9BACT</name>
<feature type="domain" description="Glycoside hydrolase family 20 catalytic" evidence="8">
    <location>
        <begin position="150"/>
        <end position="484"/>
    </location>
</feature>
<gene>
    <name evidence="10" type="ORF">DF182_05015</name>
</gene>
<dbReference type="InterPro" id="IPR025705">
    <property type="entry name" value="Beta_hexosaminidase_sua/sub"/>
</dbReference>
<evidence type="ECO:0000259" key="8">
    <source>
        <dbReference type="Pfam" id="PF00728"/>
    </source>
</evidence>
<dbReference type="Gene3D" id="3.20.20.80">
    <property type="entry name" value="Glycosidases"/>
    <property type="match status" value="1"/>
</dbReference>
<dbReference type="Gene3D" id="3.30.379.10">
    <property type="entry name" value="Chitobiase/beta-hexosaminidase domain 2-like"/>
    <property type="match status" value="1"/>
</dbReference>
<feature type="domain" description="Beta-hexosaminidase bacterial type N-terminal" evidence="9">
    <location>
        <begin position="23"/>
        <end position="147"/>
    </location>
</feature>
<keyword evidence="4" id="KW-0378">Hydrolase</keyword>
<dbReference type="InterPro" id="IPR017853">
    <property type="entry name" value="GH"/>
</dbReference>
<dbReference type="PANTHER" id="PTHR22600">
    <property type="entry name" value="BETA-HEXOSAMINIDASE"/>
    <property type="match status" value="1"/>
</dbReference>
<evidence type="ECO:0000256" key="6">
    <source>
        <dbReference type="PIRSR" id="PIRSR625705-1"/>
    </source>
</evidence>
<evidence type="ECO:0000256" key="7">
    <source>
        <dbReference type="SAM" id="SignalP"/>
    </source>
</evidence>
<evidence type="ECO:0000256" key="2">
    <source>
        <dbReference type="ARBA" id="ARBA00006285"/>
    </source>
</evidence>
<evidence type="ECO:0000259" key="9">
    <source>
        <dbReference type="Pfam" id="PF02838"/>
    </source>
</evidence>
<dbReference type="InterPro" id="IPR015882">
    <property type="entry name" value="HEX_bac_N"/>
</dbReference>
<dbReference type="Proteomes" id="UP000253410">
    <property type="component" value="Unassembled WGS sequence"/>
</dbReference>
<dbReference type="PRINTS" id="PR00738">
    <property type="entry name" value="GLHYDRLASE20"/>
</dbReference>
<evidence type="ECO:0000313" key="11">
    <source>
        <dbReference type="Proteomes" id="UP000253410"/>
    </source>
</evidence>
<dbReference type="GO" id="GO:0016020">
    <property type="term" value="C:membrane"/>
    <property type="evidence" value="ECO:0007669"/>
    <property type="project" value="TreeGrafter"/>
</dbReference>
<feature type="chain" id="PRO_5016859817" description="beta-N-acetylhexosaminidase" evidence="7">
    <location>
        <begin position="22"/>
        <end position="534"/>
    </location>
</feature>
<feature type="active site" description="Proton donor" evidence="6">
    <location>
        <position position="308"/>
    </location>
</feature>
<evidence type="ECO:0000313" key="10">
    <source>
        <dbReference type="EMBL" id="RBL91962.1"/>
    </source>
</evidence>
<dbReference type="PANTHER" id="PTHR22600:SF57">
    <property type="entry name" value="BETA-N-ACETYLHEXOSAMINIDASE"/>
    <property type="match status" value="1"/>
</dbReference>
<evidence type="ECO:0000256" key="5">
    <source>
        <dbReference type="ARBA" id="ARBA00023295"/>
    </source>
</evidence>
<dbReference type="GO" id="GO:0030203">
    <property type="term" value="P:glycosaminoglycan metabolic process"/>
    <property type="evidence" value="ECO:0007669"/>
    <property type="project" value="TreeGrafter"/>
</dbReference>
<dbReference type="OrthoDB" id="726159at2"/>
<dbReference type="InterPro" id="IPR029018">
    <property type="entry name" value="Hex-like_dom2"/>
</dbReference>
<comment type="similarity">
    <text evidence="2">Belongs to the glycosyl hydrolase 20 family.</text>
</comment>
<feature type="signal peptide" evidence="7">
    <location>
        <begin position="1"/>
        <end position="21"/>
    </location>
</feature>
<accession>A0A365Y025</accession>